<keyword evidence="4" id="KW-1133">Transmembrane helix</keyword>
<evidence type="ECO:0000256" key="5">
    <source>
        <dbReference type="SAM" id="SignalP"/>
    </source>
</evidence>
<keyword evidence="5" id="KW-0732">Signal</keyword>
<evidence type="ECO:0008006" key="8">
    <source>
        <dbReference type="Google" id="ProtNLM"/>
    </source>
</evidence>
<dbReference type="Gene3D" id="3.40.50.2000">
    <property type="entry name" value="Glycogen Phosphorylase B"/>
    <property type="match status" value="2"/>
</dbReference>
<dbReference type="PANTHER" id="PTHR48043:SF145">
    <property type="entry name" value="FI06409P-RELATED"/>
    <property type="match status" value="1"/>
</dbReference>
<organism evidence="6 7">
    <name type="scientific">Henosepilachna vigintioctopunctata</name>
    <dbReference type="NCBI Taxonomy" id="420089"/>
    <lineage>
        <taxon>Eukaryota</taxon>
        <taxon>Metazoa</taxon>
        <taxon>Ecdysozoa</taxon>
        <taxon>Arthropoda</taxon>
        <taxon>Hexapoda</taxon>
        <taxon>Insecta</taxon>
        <taxon>Pterygota</taxon>
        <taxon>Neoptera</taxon>
        <taxon>Endopterygota</taxon>
        <taxon>Coleoptera</taxon>
        <taxon>Polyphaga</taxon>
        <taxon>Cucujiformia</taxon>
        <taxon>Coccinelloidea</taxon>
        <taxon>Coccinellidae</taxon>
        <taxon>Epilachninae</taxon>
        <taxon>Epilachnini</taxon>
        <taxon>Henosepilachna</taxon>
    </lineage>
</organism>
<evidence type="ECO:0000256" key="1">
    <source>
        <dbReference type="ARBA" id="ARBA00009995"/>
    </source>
</evidence>
<dbReference type="GO" id="GO:0008194">
    <property type="term" value="F:UDP-glycosyltransferase activity"/>
    <property type="evidence" value="ECO:0007669"/>
    <property type="project" value="InterPro"/>
</dbReference>
<sequence>MKTFITLSFLVILGLHKAENAKILAVLPLPTVSHFVMFSSLLEELASRGHEVDVITPLKNAQEVPGLNVIPIQMPDIYKKFKHFKLETLRGLSATSFVKMIFVDHLNLCEICFAPDAMKKIRDGGPKYDLIILEIFVTDCLFGFAHALQAPVISVTTSIDLPWGSSRMGNPDNPSYIANYFANVVPKMTLLERLHNMITLVQTKMTHWWFLQQQEKEAKKFFGEDLPPLNKLVANSSLFLINSHFSSNQARPTVKNVIEIAGVHIKEPKTLEKVYSDFIGNSSFIYFSLGSWTSSETIPIHKLQSIFDVLKELKFKVIWKSDKKKLSNELIIPKNIFITEWVPQLDILCHPNILFFITHNGLMSTQEAIHCGVPMISIPAFSDQFINAKTMVQKGVALELKIETATKQDIHHILQEMIENRKYKENAMKLSQQFKDRPQKPLDEAIYWVEYVLRHKGAPQLKSDSIYLEWYQYHLLDVLFIILSFIVIFLGILYIIIRRCIHLLFGRTHKQKLL</sequence>
<evidence type="ECO:0000256" key="3">
    <source>
        <dbReference type="ARBA" id="ARBA00022679"/>
    </source>
</evidence>
<feature type="signal peptide" evidence="5">
    <location>
        <begin position="1"/>
        <end position="20"/>
    </location>
</feature>
<keyword evidence="4" id="KW-0472">Membrane</keyword>
<reference evidence="6 7" key="1">
    <citation type="submission" date="2023-03" db="EMBL/GenBank/DDBJ databases">
        <title>Genome insight into feeding habits of ladybird beetles.</title>
        <authorList>
            <person name="Li H.-S."/>
            <person name="Huang Y.-H."/>
            <person name="Pang H."/>
        </authorList>
    </citation>
    <scope>NUCLEOTIDE SEQUENCE [LARGE SCALE GENOMIC DNA]</scope>
    <source>
        <strain evidence="6">SYSU_2023b</strain>
        <tissue evidence="6">Whole body</tissue>
    </source>
</reference>
<evidence type="ECO:0000256" key="2">
    <source>
        <dbReference type="ARBA" id="ARBA00022676"/>
    </source>
</evidence>
<dbReference type="Pfam" id="PF00201">
    <property type="entry name" value="UDPGT"/>
    <property type="match status" value="1"/>
</dbReference>
<evidence type="ECO:0000313" key="7">
    <source>
        <dbReference type="Proteomes" id="UP001431783"/>
    </source>
</evidence>
<feature type="chain" id="PRO_5043564980" description="UDP-glucuronosyltransferase" evidence="5">
    <location>
        <begin position="21"/>
        <end position="514"/>
    </location>
</feature>
<dbReference type="AlphaFoldDB" id="A0AAW1V4G1"/>
<proteinExistence type="inferred from homology"/>
<name>A0AAW1V4G1_9CUCU</name>
<comment type="caution">
    <text evidence="6">The sequence shown here is derived from an EMBL/GenBank/DDBJ whole genome shotgun (WGS) entry which is preliminary data.</text>
</comment>
<keyword evidence="2" id="KW-0328">Glycosyltransferase</keyword>
<dbReference type="PANTHER" id="PTHR48043">
    <property type="entry name" value="EG:EG0003.4 PROTEIN-RELATED"/>
    <property type="match status" value="1"/>
</dbReference>
<protein>
    <recommendedName>
        <fullName evidence="8">UDP-glucuronosyltransferase</fullName>
    </recommendedName>
</protein>
<dbReference type="Proteomes" id="UP001431783">
    <property type="component" value="Unassembled WGS sequence"/>
</dbReference>
<keyword evidence="4" id="KW-0812">Transmembrane</keyword>
<dbReference type="FunFam" id="3.40.50.2000:FF:000050">
    <property type="entry name" value="UDP-glucuronosyltransferase"/>
    <property type="match status" value="1"/>
</dbReference>
<gene>
    <name evidence="6" type="ORF">WA026_000627</name>
</gene>
<dbReference type="EMBL" id="JARQZJ010000121">
    <property type="protein sequence ID" value="KAK9888375.1"/>
    <property type="molecule type" value="Genomic_DNA"/>
</dbReference>
<dbReference type="SUPFAM" id="SSF53756">
    <property type="entry name" value="UDP-Glycosyltransferase/glycogen phosphorylase"/>
    <property type="match status" value="1"/>
</dbReference>
<dbReference type="CDD" id="cd03784">
    <property type="entry name" value="GT1_Gtf-like"/>
    <property type="match status" value="1"/>
</dbReference>
<feature type="transmembrane region" description="Helical" evidence="4">
    <location>
        <begin position="470"/>
        <end position="497"/>
    </location>
</feature>
<keyword evidence="3" id="KW-0808">Transferase</keyword>
<dbReference type="InterPro" id="IPR050271">
    <property type="entry name" value="UDP-glycosyltransferase"/>
</dbReference>
<evidence type="ECO:0000256" key="4">
    <source>
        <dbReference type="SAM" id="Phobius"/>
    </source>
</evidence>
<evidence type="ECO:0000313" key="6">
    <source>
        <dbReference type="EMBL" id="KAK9888375.1"/>
    </source>
</evidence>
<comment type="similarity">
    <text evidence="1">Belongs to the UDP-glycosyltransferase family.</text>
</comment>
<dbReference type="InterPro" id="IPR002213">
    <property type="entry name" value="UDP_glucos_trans"/>
</dbReference>
<keyword evidence="7" id="KW-1185">Reference proteome</keyword>
<accession>A0AAW1V4G1</accession>